<reference evidence="1 2" key="2">
    <citation type="journal article" date="2022" name="Mol. Ecol. Resour.">
        <title>The genomes of chicory, endive, great burdock and yacon provide insights into Asteraceae paleo-polyploidization history and plant inulin production.</title>
        <authorList>
            <person name="Fan W."/>
            <person name="Wang S."/>
            <person name="Wang H."/>
            <person name="Wang A."/>
            <person name="Jiang F."/>
            <person name="Liu H."/>
            <person name="Zhao H."/>
            <person name="Xu D."/>
            <person name="Zhang Y."/>
        </authorList>
    </citation>
    <scope>NUCLEOTIDE SEQUENCE [LARGE SCALE GENOMIC DNA]</scope>
    <source>
        <strain evidence="2">cv. Yunnan</strain>
        <tissue evidence="1">Leaves</tissue>
    </source>
</reference>
<dbReference type="EMBL" id="CM042019">
    <property type="protein sequence ID" value="KAI3824065.1"/>
    <property type="molecule type" value="Genomic_DNA"/>
</dbReference>
<gene>
    <name evidence="1" type="ORF">L1987_05512</name>
</gene>
<comment type="caution">
    <text evidence="1">The sequence shown here is derived from an EMBL/GenBank/DDBJ whole genome shotgun (WGS) entry which is preliminary data.</text>
</comment>
<organism evidence="1 2">
    <name type="scientific">Smallanthus sonchifolius</name>
    <dbReference type="NCBI Taxonomy" id="185202"/>
    <lineage>
        <taxon>Eukaryota</taxon>
        <taxon>Viridiplantae</taxon>
        <taxon>Streptophyta</taxon>
        <taxon>Embryophyta</taxon>
        <taxon>Tracheophyta</taxon>
        <taxon>Spermatophyta</taxon>
        <taxon>Magnoliopsida</taxon>
        <taxon>eudicotyledons</taxon>
        <taxon>Gunneridae</taxon>
        <taxon>Pentapetalae</taxon>
        <taxon>asterids</taxon>
        <taxon>campanulids</taxon>
        <taxon>Asterales</taxon>
        <taxon>Asteraceae</taxon>
        <taxon>Asteroideae</taxon>
        <taxon>Heliantheae alliance</taxon>
        <taxon>Millerieae</taxon>
        <taxon>Smallanthus</taxon>
    </lineage>
</organism>
<proteinExistence type="predicted"/>
<dbReference type="Proteomes" id="UP001056120">
    <property type="component" value="Linkage Group LG02"/>
</dbReference>
<accession>A0ACB9JVT3</accession>
<name>A0ACB9JVT3_9ASTR</name>
<sequence>MGARNVFDYVVWASGAWVSKERPQQRRLCFGPCHDGPRIKVKAVFLGGSVKRKYPTMWGESTGSRSYSEWGGSLTESEEDRGTPRDALSILSKIIMEGILKPIYHHFSLPHEC</sequence>
<reference evidence="2" key="1">
    <citation type="journal article" date="2022" name="Mol. Ecol. Resour.">
        <title>The genomes of chicory, endive, great burdock and yacon provide insights into Asteraceae palaeo-polyploidization history and plant inulin production.</title>
        <authorList>
            <person name="Fan W."/>
            <person name="Wang S."/>
            <person name="Wang H."/>
            <person name="Wang A."/>
            <person name="Jiang F."/>
            <person name="Liu H."/>
            <person name="Zhao H."/>
            <person name="Xu D."/>
            <person name="Zhang Y."/>
        </authorList>
    </citation>
    <scope>NUCLEOTIDE SEQUENCE [LARGE SCALE GENOMIC DNA]</scope>
    <source>
        <strain evidence="2">cv. Yunnan</strain>
    </source>
</reference>
<evidence type="ECO:0000313" key="1">
    <source>
        <dbReference type="EMBL" id="KAI3824065.1"/>
    </source>
</evidence>
<evidence type="ECO:0000313" key="2">
    <source>
        <dbReference type="Proteomes" id="UP001056120"/>
    </source>
</evidence>
<keyword evidence="2" id="KW-1185">Reference proteome</keyword>
<protein>
    <submittedName>
        <fullName evidence="1">Uncharacterized protein</fullName>
    </submittedName>
</protein>